<feature type="transmembrane region" description="Helical" evidence="1">
    <location>
        <begin position="66"/>
        <end position="85"/>
    </location>
</feature>
<dbReference type="InterPro" id="IPR052712">
    <property type="entry name" value="Acid_resist_chaperone_HdeD"/>
</dbReference>
<keyword evidence="1" id="KW-0812">Transmembrane</keyword>
<evidence type="ECO:0000313" key="2">
    <source>
        <dbReference type="EMBL" id="SBW05488.1"/>
    </source>
</evidence>
<gene>
    <name evidence="2" type="ORF">KL86CLO1_12038</name>
</gene>
<accession>A0A212K1K1</accession>
<keyword evidence="1" id="KW-0472">Membrane</keyword>
<dbReference type="EMBL" id="FLUN01000001">
    <property type="protein sequence ID" value="SBW05488.1"/>
    <property type="molecule type" value="Genomic_DNA"/>
</dbReference>
<dbReference type="Pfam" id="PF03729">
    <property type="entry name" value="DUF308"/>
    <property type="match status" value="1"/>
</dbReference>
<protein>
    <recommendedName>
        <fullName evidence="3">Acid-resistance membrane protein</fullName>
    </recommendedName>
</protein>
<evidence type="ECO:0000256" key="1">
    <source>
        <dbReference type="SAM" id="Phobius"/>
    </source>
</evidence>
<reference evidence="2" key="1">
    <citation type="submission" date="2016-04" db="EMBL/GenBank/DDBJ databases">
        <authorList>
            <person name="Evans L.H."/>
            <person name="Alamgir A."/>
            <person name="Owens N."/>
            <person name="Weber N.D."/>
            <person name="Virtaneva K."/>
            <person name="Barbian K."/>
            <person name="Babar A."/>
            <person name="Rosenke K."/>
        </authorList>
    </citation>
    <scope>NUCLEOTIDE SEQUENCE</scope>
    <source>
        <strain evidence="2">86</strain>
    </source>
</reference>
<feature type="transmembrane region" description="Helical" evidence="1">
    <location>
        <begin position="12"/>
        <end position="32"/>
    </location>
</feature>
<feature type="transmembrane region" description="Helical" evidence="1">
    <location>
        <begin position="151"/>
        <end position="174"/>
    </location>
</feature>
<evidence type="ECO:0008006" key="3">
    <source>
        <dbReference type="Google" id="ProtNLM"/>
    </source>
</evidence>
<dbReference type="GO" id="GO:0005886">
    <property type="term" value="C:plasma membrane"/>
    <property type="evidence" value="ECO:0007669"/>
    <property type="project" value="TreeGrafter"/>
</dbReference>
<dbReference type="PANTHER" id="PTHR34989:SF1">
    <property type="entry name" value="PROTEIN HDED"/>
    <property type="match status" value="1"/>
</dbReference>
<proteinExistence type="predicted"/>
<feature type="transmembrane region" description="Helical" evidence="1">
    <location>
        <begin position="91"/>
        <end position="110"/>
    </location>
</feature>
<feature type="transmembrane region" description="Helical" evidence="1">
    <location>
        <begin position="122"/>
        <end position="145"/>
    </location>
</feature>
<name>A0A212K1K1_9FIRM</name>
<organism evidence="2">
    <name type="scientific">uncultured Eubacteriales bacterium</name>
    <dbReference type="NCBI Taxonomy" id="172733"/>
    <lineage>
        <taxon>Bacteria</taxon>
        <taxon>Bacillati</taxon>
        <taxon>Bacillota</taxon>
        <taxon>Clostridia</taxon>
        <taxon>Eubacteriales</taxon>
        <taxon>environmental samples</taxon>
    </lineage>
</organism>
<sequence>MKEFFRNMKVNYLVSSLLYIAFGMVILLWPAATGSVLCFAFGGILLLYGAISILSFFVHSSRLGSYRLELVLGVVAAAVGVLFLLNPEFVLSIFPVILGLYIIIDALLNLKRAIELRRMEYPRWWIALLLTLIAMGLGVLILMRPLFLSDFLFMVIGGVLIYNGLADLWAILMLGRVGKEFRKNHPIEVDPIDIE</sequence>
<keyword evidence="1" id="KW-1133">Transmembrane helix</keyword>
<dbReference type="PANTHER" id="PTHR34989">
    <property type="entry name" value="PROTEIN HDED"/>
    <property type="match status" value="1"/>
</dbReference>
<dbReference type="InterPro" id="IPR005325">
    <property type="entry name" value="DUF308_memb"/>
</dbReference>
<dbReference type="AlphaFoldDB" id="A0A212K1K1"/>
<feature type="transmembrane region" description="Helical" evidence="1">
    <location>
        <begin position="38"/>
        <end position="59"/>
    </location>
</feature>